<organism evidence="2 3">
    <name type="scientific">Nocardioides marmotae</name>
    <dbReference type="NCBI Taxonomy" id="2663857"/>
    <lineage>
        <taxon>Bacteria</taxon>
        <taxon>Bacillati</taxon>
        <taxon>Actinomycetota</taxon>
        <taxon>Actinomycetes</taxon>
        <taxon>Propionibacteriales</taxon>
        <taxon>Nocardioidaceae</taxon>
        <taxon>Nocardioides</taxon>
    </lineage>
</organism>
<dbReference type="AlphaFoldDB" id="A0A6I3JGH7"/>
<evidence type="ECO:0000256" key="1">
    <source>
        <dbReference type="SAM" id="MobiDB-lite"/>
    </source>
</evidence>
<keyword evidence="2" id="KW-0238">DNA-binding</keyword>
<dbReference type="Pfam" id="PF00436">
    <property type="entry name" value="SSB"/>
    <property type="match status" value="1"/>
</dbReference>
<proteinExistence type="predicted"/>
<feature type="compositionally biased region" description="Pro residues" evidence="1">
    <location>
        <begin position="129"/>
        <end position="139"/>
    </location>
</feature>
<sequence length="139" mass="15644">MSIPTQMSLVGFIASAPELHFTRAGDECCRVRVGIEQWRKEVDGSFTKLDPTFHDMVAFESTARETYARFRKGDSFVASGYIHEYEVESRDGASVIKEEFVAKRIGHNANKTDYVVQRGRHAASERPLSPVPERPPIAI</sequence>
<protein>
    <submittedName>
        <fullName evidence="2">Single-stranded DNA-binding protein</fullName>
    </submittedName>
</protein>
<accession>A0A6I3JGH7</accession>
<dbReference type="InterPro" id="IPR000424">
    <property type="entry name" value="Primosome_PriB/ssb"/>
</dbReference>
<dbReference type="EMBL" id="WLCI01000021">
    <property type="protein sequence ID" value="MTB97277.1"/>
    <property type="molecule type" value="Genomic_DNA"/>
</dbReference>
<gene>
    <name evidence="2" type="ORF">GGQ22_19615</name>
</gene>
<dbReference type="InterPro" id="IPR012340">
    <property type="entry name" value="NA-bd_OB-fold"/>
</dbReference>
<comment type="caution">
    <text evidence="2">The sequence shown here is derived from an EMBL/GenBank/DDBJ whole genome shotgun (WGS) entry which is preliminary data.</text>
</comment>
<dbReference type="PROSITE" id="PS50935">
    <property type="entry name" value="SSB"/>
    <property type="match status" value="1"/>
</dbReference>
<evidence type="ECO:0000313" key="3">
    <source>
        <dbReference type="Proteomes" id="UP000433406"/>
    </source>
</evidence>
<dbReference type="Proteomes" id="UP000433406">
    <property type="component" value="Unassembled WGS sequence"/>
</dbReference>
<keyword evidence="3" id="KW-1185">Reference proteome</keyword>
<evidence type="ECO:0000313" key="2">
    <source>
        <dbReference type="EMBL" id="MTB97277.1"/>
    </source>
</evidence>
<dbReference type="GO" id="GO:0003697">
    <property type="term" value="F:single-stranded DNA binding"/>
    <property type="evidence" value="ECO:0007669"/>
    <property type="project" value="InterPro"/>
</dbReference>
<dbReference type="Gene3D" id="2.40.50.140">
    <property type="entry name" value="Nucleic acid-binding proteins"/>
    <property type="match status" value="1"/>
</dbReference>
<dbReference type="CDD" id="cd04496">
    <property type="entry name" value="SSB_OBF"/>
    <property type="match status" value="1"/>
</dbReference>
<reference evidence="2 3" key="1">
    <citation type="submission" date="2019-10" db="EMBL/GenBank/DDBJ databases">
        <title>Nocardioides novel species isolated from the excrement of Marmot.</title>
        <authorList>
            <person name="Zhang G."/>
        </authorList>
    </citation>
    <scope>NUCLEOTIDE SEQUENCE [LARGE SCALE GENOMIC DNA]</scope>
    <source>
        <strain evidence="3">zg-579</strain>
    </source>
</reference>
<dbReference type="SUPFAM" id="SSF50249">
    <property type="entry name" value="Nucleic acid-binding proteins"/>
    <property type="match status" value="1"/>
</dbReference>
<name>A0A6I3JGH7_9ACTN</name>
<feature type="region of interest" description="Disordered" evidence="1">
    <location>
        <begin position="120"/>
        <end position="139"/>
    </location>
</feature>